<gene>
    <name evidence="1" type="ORF">SMRZ_LOCUS9378</name>
</gene>
<dbReference type="AlphaFoldDB" id="A0A183M003"/>
<dbReference type="EMBL" id="UZAI01004403">
    <property type="protein sequence ID" value="VDO86068.1"/>
    <property type="molecule type" value="Genomic_DNA"/>
</dbReference>
<evidence type="ECO:0000313" key="2">
    <source>
        <dbReference type="Proteomes" id="UP000277204"/>
    </source>
</evidence>
<accession>A0A183M003</accession>
<sequence length="226" mass="24330">MSKPNIERKEQKTSTFIHSITQISKNKVFMFKITTIRLTISSPLVSFVHNFNILAFSSITVLIILQHSLGSIKSVPFDERFSHESKQFKLRWAAASIISPAIIFKRLSICSANIISGQCSSRIKFCNASNFHINSLEVTGIQLVIPIDVGFVAACVAALAAAVAAAIKPPVRLATFAALAAPTAAALTNEPTLPKAPTVSKADAANPVVVEVVPVVLDESKLFVLF</sequence>
<dbReference type="Proteomes" id="UP000277204">
    <property type="component" value="Unassembled WGS sequence"/>
</dbReference>
<proteinExistence type="predicted"/>
<protein>
    <submittedName>
        <fullName evidence="1">Uncharacterized protein</fullName>
    </submittedName>
</protein>
<organism evidence="1 2">
    <name type="scientific">Schistosoma margrebowiei</name>
    <dbReference type="NCBI Taxonomy" id="48269"/>
    <lineage>
        <taxon>Eukaryota</taxon>
        <taxon>Metazoa</taxon>
        <taxon>Spiralia</taxon>
        <taxon>Lophotrochozoa</taxon>
        <taxon>Platyhelminthes</taxon>
        <taxon>Trematoda</taxon>
        <taxon>Digenea</taxon>
        <taxon>Strigeidida</taxon>
        <taxon>Schistosomatoidea</taxon>
        <taxon>Schistosomatidae</taxon>
        <taxon>Schistosoma</taxon>
    </lineage>
</organism>
<name>A0A183M003_9TREM</name>
<reference evidence="1 2" key="1">
    <citation type="submission" date="2018-11" db="EMBL/GenBank/DDBJ databases">
        <authorList>
            <consortium name="Pathogen Informatics"/>
        </authorList>
    </citation>
    <scope>NUCLEOTIDE SEQUENCE [LARGE SCALE GENOMIC DNA]</scope>
    <source>
        <strain evidence="1 2">Zambia</strain>
    </source>
</reference>
<keyword evidence="2" id="KW-1185">Reference proteome</keyword>
<evidence type="ECO:0000313" key="1">
    <source>
        <dbReference type="EMBL" id="VDO86068.1"/>
    </source>
</evidence>